<dbReference type="Gene3D" id="3.40.1090.10">
    <property type="entry name" value="Cytosolic phospholipase A2 catalytic domain"/>
    <property type="match status" value="2"/>
</dbReference>
<dbReference type="PANTHER" id="PTHR14226">
    <property type="entry name" value="NEUROPATHY TARGET ESTERASE/SWISS CHEESE D.MELANOGASTER"/>
    <property type="match status" value="1"/>
</dbReference>
<feature type="active site" description="Nucleophile" evidence="4">
    <location>
        <position position="45"/>
    </location>
</feature>
<feature type="short sequence motif" description="GXGXXG" evidence="4">
    <location>
        <begin position="11"/>
        <end position="16"/>
    </location>
</feature>
<keyword evidence="7" id="KW-1185">Reference proteome</keyword>
<dbReference type="PROSITE" id="PS51635">
    <property type="entry name" value="PNPLA"/>
    <property type="match status" value="1"/>
</dbReference>
<keyword evidence="1 4" id="KW-0378">Hydrolase</keyword>
<proteinExistence type="predicted"/>
<evidence type="ECO:0000313" key="7">
    <source>
        <dbReference type="Proteomes" id="UP001499987"/>
    </source>
</evidence>
<protein>
    <submittedName>
        <fullName evidence="6">Patatin-like phospholipase family protein</fullName>
    </submittedName>
</protein>
<evidence type="ECO:0000256" key="3">
    <source>
        <dbReference type="ARBA" id="ARBA00023098"/>
    </source>
</evidence>
<sequence length="279" mass="28428">MTDRKSLVLGGGGLAGIAWLTGLLAGFEAEGVAVAGTADQVVGTSAGSTVAGQLASGLPLTELYHRQSEPTLQNAELTPDPATVATLTAVWGKLVEETVDPVELRRSVCEMALAAETVSEPARREVIEGRLPRHDWPAWPLTLVAVDAGTAEEVLIDRESGVGLVDAVAASCAVPGIWPPVSVDGSRYVDGGVRSSANADLAEGGRVLVLAPLPDEALTAQVAALEARGAAVLAVTPDEASAAAFGVNPLDPAVRTPAAEAGLAQGRRIAAQVAEVWGR</sequence>
<comment type="caution">
    <text evidence="6">The sequence shown here is derived from an EMBL/GenBank/DDBJ whole genome shotgun (WGS) entry which is preliminary data.</text>
</comment>
<evidence type="ECO:0000256" key="2">
    <source>
        <dbReference type="ARBA" id="ARBA00022963"/>
    </source>
</evidence>
<accession>A0ABN1TU40</accession>
<reference evidence="6 7" key="1">
    <citation type="journal article" date="2019" name="Int. J. Syst. Evol. Microbiol.">
        <title>The Global Catalogue of Microorganisms (GCM) 10K type strain sequencing project: providing services to taxonomists for standard genome sequencing and annotation.</title>
        <authorList>
            <consortium name="The Broad Institute Genomics Platform"/>
            <consortium name="The Broad Institute Genome Sequencing Center for Infectious Disease"/>
            <person name="Wu L."/>
            <person name="Ma J."/>
        </authorList>
    </citation>
    <scope>NUCLEOTIDE SEQUENCE [LARGE SCALE GENOMIC DNA]</scope>
    <source>
        <strain evidence="6 7">JCM 13002</strain>
    </source>
</reference>
<dbReference type="InterPro" id="IPR002641">
    <property type="entry name" value="PNPLA_dom"/>
</dbReference>
<keyword evidence="3 4" id="KW-0443">Lipid metabolism</keyword>
<feature type="short sequence motif" description="DGA/G" evidence="4">
    <location>
        <begin position="190"/>
        <end position="192"/>
    </location>
</feature>
<feature type="domain" description="PNPLA" evidence="5">
    <location>
        <begin position="7"/>
        <end position="204"/>
    </location>
</feature>
<dbReference type="PANTHER" id="PTHR14226:SF57">
    <property type="entry name" value="BLR7027 PROTEIN"/>
    <property type="match status" value="1"/>
</dbReference>
<gene>
    <name evidence="6" type="ORF">GCM10009663_51180</name>
</gene>
<organism evidence="6 7">
    <name type="scientific">Kitasatospora arboriphila</name>
    <dbReference type="NCBI Taxonomy" id="258052"/>
    <lineage>
        <taxon>Bacteria</taxon>
        <taxon>Bacillati</taxon>
        <taxon>Actinomycetota</taxon>
        <taxon>Actinomycetes</taxon>
        <taxon>Kitasatosporales</taxon>
        <taxon>Streptomycetaceae</taxon>
        <taxon>Kitasatospora</taxon>
    </lineage>
</organism>
<dbReference type="RefSeq" id="WP_344626021.1">
    <property type="nucleotide sequence ID" value="NZ_BAAALD010000056.1"/>
</dbReference>
<evidence type="ECO:0000313" key="6">
    <source>
        <dbReference type="EMBL" id="GAA1102320.1"/>
    </source>
</evidence>
<dbReference type="EMBL" id="BAAALD010000056">
    <property type="protein sequence ID" value="GAA1102320.1"/>
    <property type="molecule type" value="Genomic_DNA"/>
</dbReference>
<evidence type="ECO:0000256" key="4">
    <source>
        <dbReference type="PROSITE-ProRule" id="PRU01161"/>
    </source>
</evidence>
<name>A0ABN1TU40_9ACTN</name>
<keyword evidence="2 4" id="KW-0442">Lipid degradation</keyword>
<feature type="active site" description="Proton acceptor" evidence="4">
    <location>
        <position position="190"/>
    </location>
</feature>
<dbReference type="InterPro" id="IPR016035">
    <property type="entry name" value="Acyl_Trfase/lysoPLipase"/>
</dbReference>
<dbReference type="Proteomes" id="UP001499987">
    <property type="component" value="Unassembled WGS sequence"/>
</dbReference>
<dbReference type="InterPro" id="IPR050301">
    <property type="entry name" value="NTE"/>
</dbReference>
<feature type="short sequence motif" description="GXSXG" evidence="4">
    <location>
        <begin position="43"/>
        <end position="47"/>
    </location>
</feature>
<evidence type="ECO:0000259" key="5">
    <source>
        <dbReference type="PROSITE" id="PS51635"/>
    </source>
</evidence>
<dbReference type="Pfam" id="PF01734">
    <property type="entry name" value="Patatin"/>
    <property type="match status" value="1"/>
</dbReference>
<evidence type="ECO:0000256" key="1">
    <source>
        <dbReference type="ARBA" id="ARBA00022801"/>
    </source>
</evidence>
<dbReference type="SUPFAM" id="SSF52151">
    <property type="entry name" value="FabD/lysophospholipase-like"/>
    <property type="match status" value="1"/>
</dbReference>